<dbReference type="RefSeq" id="WP_073715776.1">
    <property type="nucleotide sequence ID" value="NZ_MQVR01000007.1"/>
</dbReference>
<dbReference type="GO" id="GO:0008422">
    <property type="term" value="F:beta-glucosidase activity"/>
    <property type="evidence" value="ECO:0007669"/>
    <property type="project" value="TreeGrafter"/>
</dbReference>
<dbReference type="AlphaFoldDB" id="A0A1Q5Q4S3"/>
<keyword evidence="2" id="KW-0378">Hydrolase</keyword>
<dbReference type="InterPro" id="IPR001360">
    <property type="entry name" value="Glyco_hydro_1"/>
</dbReference>
<dbReference type="PRINTS" id="PR00131">
    <property type="entry name" value="GLHYDRLASE1"/>
</dbReference>
<keyword evidence="3" id="KW-0326">Glycosidase</keyword>
<dbReference type="GO" id="GO:0005975">
    <property type="term" value="P:carbohydrate metabolic process"/>
    <property type="evidence" value="ECO:0007669"/>
    <property type="project" value="InterPro"/>
</dbReference>
<dbReference type="Proteomes" id="UP000185628">
    <property type="component" value="Unassembled WGS sequence"/>
</dbReference>
<proteinExistence type="inferred from homology"/>
<keyword evidence="6" id="KW-1185">Reference proteome</keyword>
<dbReference type="Pfam" id="PF00232">
    <property type="entry name" value="Glyco_hydro_1"/>
    <property type="match status" value="2"/>
</dbReference>
<organism evidence="5 6">
    <name type="scientific">Bowdeniella nasicola</name>
    <dbReference type="NCBI Taxonomy" id="208480"/>
    <lineage>
        <taxon>Bacteria</taxon>
        <taxon>Bacillati</taxon>
        <taxon>Actinomycetota</taxon>
        <taxon>Actinomycetes</taxon>
        <taxon>Actinomycetales</taxon>
        <taxon>Actinomycetaceae</taxon>
        <taxon>Bowdeniella</taxon>
    </lineage>
</organism>
<gene>
    <name evidence="5" type="ORF">BSZ39_02275</name>
</gene>
<evidence type="ECO:0000313" key="6">
    <source>
        <dbReference type="Proteomes" id="UP000185628"/>
    </source>
</evidence>
<dbReference type="OrthoDB" id="9765195at2"/>
<comment type="similarity">
    <text evidence="1 4">Belongs to the glycosyl hydrolase 1 family.</text>
</comment>
<protein>
    <submittedName>
        <fullName evidence="5">Beta-glucosidase</fullName>
    </submittedName>
</protein>
<dbReference type="SUPFAM" id="SSF51445">
    <property type="entry name" value="(Trans)glycosidases"/>
    <property type="match status" value="1"/>
</dbReference>
<sequence length="445" mass="49888">MTVTPRPLNGLLIGTASAATQIEGGDTNNNWYEWAETGHIADGSSPVRANDHWNRWQEDNELMAELGFPIARIGLEWSRIEPSPGEFSTAVLDRYREEISDLVNKGIRPLVTLHHFSNPLWLQRAGQWTNPHVVDRFLRYTRVVVSALSDLVSEWCTINEPNVYAVQAHLLREAPPGNVNLRHVLAVLRHMAIAHLKAYDLIHEISPDATVTFAHHLREFEPKNPKNPIHRAFSAFDAYAFQDMVTSAFGQGIFGPLLGRSPVGRGTYVDVIGMNYYTRSAVMGLTDGVFDGVPVNDLGWEIRPDGLVVCARTLHEALGVPVWITENGCADNGDETSLESFRPRFLADHLAAILDSDVPIDRYYHWCFVDNWEWSEGEIPRFGLVYHHYPTHRRIVKPSARMLRDIIAADALDAEIVAAYTSGQRYRTPETINAAGTNHATDPTA</sequence>
<evidence type="ECO:0000256" key="3">
    <source>
        <dbReference type="ARBA" id="ARBA00023295"/>
    </source>
</evidence>
<evidence type="ECO:0000256" key="1">
    <source>
        <dbReference type="ARBA" id="ARBA00010838"/>
    </source>
</evidence>
<accession>A0A1Q5Q4S3</accession>
<reference evidence="6" key="1">
    <citation type="submission" date="2016-12" db="EMBL/GenBank/DDBJ databases">
        <authorList>
            <person name="Meng X."/>
        </authorList>
    </citation>
    <scope>NUCLEOTIDE SEQUENCE [LARGE SCALE GENOMIC DNA]</scope>
    <source>
        <strain evidence="6">DSM 19116</strain>
    </source>
</reference>
<evidence type="ECO:0000256" key="4">
    <source>
        <dbReference type="RuleBase" id="RU003690"/>
    </source>
</evidence>
<evidence type="ECO:0000256" key="2">
    <source>
        <dbReference type="ARBA" id="ARBA00022801"/>
    </source>
</evidence>
<name>A0A1Q5Q4S3_9ACTO</name>
<dbReference type="InterPro" id="IPR017853">
    <property type="entry name" value="GH"/>
</dbReference>
<comment type="caution">
    <text evidence="5">The sequence shown here is derived from an EMBL/GenBank/DDBJ whole genome shotgun (WGS) entry which is preliminary data.</text>
</comment>
<dbReference type="PANTHER" id="PTHR10353">
    <property type="entry name" value="GLYCOSYL HYDROLASE"/>
    <property type="match status" value="1"/>
</dbReference>
<dbReference type="Gene3D" id="3.20.20.80">
    <property type="entry name" value="Glycosidases"/>
    <property type="match status" value="1"/>
</dbReference>
<dbReference type="PANTHER" id="PTHR10353:SF209">
    <property type="entry name" value="GALACTOLIPID GALACTOSYLTRANSFERASE SFR2, CHLOROPLASTIC"/>
    <property type="match status" value="1"/>
</dbReference>
<dbReference type="EMBL" id="MQVR01000007">
    <property type="protein sequence ID" value="OKL54824.1"/>
    <property type="molecule type" value="Genomic_DNA"/>
</dbReference>
<evidence type="ECO:0000313" key="5">
    <source>
        <dbReference type="EMBL" id="OKL54824.1"/>
    </source>
</evidence>